<dbReference type="PANTHER" id="PTHR35936">
    <property type="entry name" value="MEMBRANE-BOUND LYTIC MUREIN TRANSGLYCOSYLASE F"/>
    <property type="match status" value="1"/>
</dbReference>
<dbReference type="SUPFAM" id="SSF53850">
    <property type="entry name" value="Periplasmic binding protein-like II"/>
    <property type="match status" value="1"/>
</dbReference>
<name>A0AAU6WCH6_9MICC</name>
<feature type="compositionally biased region" description="Polar residues" evidence="2">
    <location>
        <begin position="30"/>
        <end position="52"/>
    </location>
</feature>
<keyword evidence="1 3" id="KW-0732">Signal</keyword>
<dbReference type="EMBL" id="CP125942">
    <property type="protein sequence ID" value="XAO45209.1"/>
    <property type="molecule type" value="Genomic_DNA"/>
</dbReference>
<accession>A0AAU6WCH6</accession>
<evidence type="ECO:0000313" key="6">
    <source>
        <dbReference type="Proteomes" id="UP001486888"/>
    </source>
</evidence>
<sequence length="323" mass="33897">MTSTNSRRAFTALTLVGLLTLSACADPSQATEESPIQATTDAKTAALSSPNQERPEVAVNQEAKKLVPEKIAADGKLTVVTAPGAAPLSFYATDNTTPVGNDADLAAALADSLGLELELVPVSWADWPLGVESGKYEAAISNVTVTEERKKKFDFATYREDLLGFYADKDSKIGPIEKAEDVAGLKIIVGSGTNQEKILVDWDKANQAKGLKPVDFQYYDDDSASTLALLSGRADASFGPNSIGAYKQATAGELKQIGSFPGGWPDTAQVAVTTKKGNGLAEAAEVAIDGLIASGAYQQILDKWGLSEEGITDSRLNPPGLAN</sequence>
<dbReference type="Proteomes" id="UP001486888">
    <property type="component" value="Chromosome"/>
</dbReference>
<dbReference type="SMART" id="SM00062">
    <property type="entry name" value="PBPb"/>
    <property type="match status" value="1"/>
</dbReference>
<proteinExistence type="predicted"/>
<evidence type="ECO:0000256" key="2">
    <source>
        <dbReference type="SAM" id="MobiDB-lite"/>
    </source>
</evidence>
<dbReference type="AlphaFoldDB" id="A0AAU6WCH6"/>
<dbReference type="Gene3D" id="3.40.190.10">
    <property type="entry name" value="Periplasmic binding protein-like II"/>
    <property type="match status" value="2"/>
</dbReference>
<protein>
    <submittedName>
        <fullName evidence="5">ABC transporter substrate-binding protein</fullName>
    </submittedName>
</protein>
<dbReference type="KEGG" id="gey:QMQ05_12735"/>
<evidence type="ECO:0000256" key="3">
    <source>
        <dbReference type="SAM" id="SignalP"/>
    </source>
</evidence>
<feature type="region of interest" description="Disordered" evidence="2">
    <location>
        <begin position="30"/>
        <end position="58"/>
    </location>
</feature>
<reference evidence="5 6" key="1">
    <citation type="submission" date="2023-05" db="EMBL/GenBank/DDBJ databases">
        <title>Glutamicibacter sp. B1, complete genome.</title>
        <authorList>
            <person name="Long Y.H."/>
            <person name="Fang T."/>
            <person name="Li X.Y."/>
        </authorList>
    </citation>
    <scope>NUCLEOTIDE SEQUENCE [LARGE SCALE GENOMIC DNA]</scope>
    <source>
        <strain evidence="5 6">B1</strain>
    </source>
</reference>
<keyword evidence="6" id="KW-1185">Reference proteome</keyword>
<dbReference type="RefSeq" id="WP_345470537.1">
    <property type="nucleotide sequence ID" value="NZ_CP125942.1"/>
</dbReference>
<dbReference type="InterPro" id="IPR001638">
    <property type="entry name" value="Solute-binding_3/MltF_N"/>
</dbReference>
<dbReference type="PANTHER" id="PTHR35936:SF17">
    <property type="entry name" value="ARGININE-BINDING EXTRACELLULAR PROTEIN ARTP"/>
    <property type="match status" value="1"/>
</dbReference>
<feature type="signal peptide" evidence="3">
    <location>
        <begin position="1"/>
        <end position="25"/>
    </location>
</feature>
<dbReference type="PROSITE" id="PS51257">
    <property type="entry name" value="PROKAR_LIPOPROTEIN"/>
    <property type="match status" value="1"/>
</dbReference>
<evidence type="ECO:0000313" key="5">
    <source>
        <dbReference type="EMBL" id="XAO45209.1"/>
    </source>
</evidence>
<dbReference type="Pfam" id="PF00497">
    <property type="entry name" value="SBP_bac_3"/>
    <property type="match status" value="1"/>
</dbReference>
<feature type="domain" description="Solute-binding protein family 3/N-terminal" evidence="4">
    <location>
        <begin position="76"/>
        <end position="308"/>
    </location>
</feature>
<evidence type="ECO:0000256" key="1">
    <source>
        <dbReference type="ARBA" id="ARBA00022729"/>
    </source>
</evidence>
<gene>
    <name evidence="5" type="ORF">QMQ05_12735</name>
</gene>
<evidence type="ECO:0000259" key="4">
    <source>
        <dbReference type="SMART" id="SM00062"/>
    </source>
</evidence>
<dbReference type="CDD" id="cd01004">
    <property type="entry name" value="PBP2_MidA_like"/>
    <property type="match status" value="1"/>
</dbReference>
<feature type="chain" id="PRO_5043952416" evidence="3">
    <location>
        <begin position="26"/>
        <end position="323"/>
    </location>
</feature>
<organism evidence="5 6">
    <name type="scientific">Glutamicibacter ectropisis</name>
    <dbReference type="NCBI Taxonomy" id="3046593"/>
    <lineage>
        <taxon>Bacteria</taxon>
        <taxon>Bacillati</taxon>
        <taxon>Actinomycetota</taxon>
        <taxon>Actinomycetes</taxon>
        <taxon>Micrococcales</taxon>
        <taxon>Micrococcaceae</taxon>
        <taxon>Glutamicibacter</taxon>
    </lineage>
</organism>